<proteinExistence type="inferred from homology"/>
<evidence type="ECO:0000313" key="12">
    <source>
        <dbReference type="Proteomes" id="UP000027318"/>
    </source>
</evidence>
<gene>
    <name evidence="10" type="primary">plsX</name>
    <name evidence="11" type="ORF">ADINL_1664</name>
</gene>
<keyword evidence="12" id="KW-1185">Reference proteome</keyword>
<comment type="subunit">
    <text evidence="9 10">Homodimer. Probably interacts with PlsY.</text>
</comment>
<evidence type="ECO:0000256" key="2">
    <source>
        <dbReference type="ARBA" id="ARBA00022490"/>
    </source>
</evidence>
<comment type="pathway">
    <text evidence="10">Lipid metabolism; phospholipid metabolism.</text>
</comment>
<accession>A0A063Y6I4</accession>
<dbReference type="HAMAP" id="MF_00019">
    <property type="entry name" value="PlsX"/>
    <property type="match status" value="1"/>
</dbReference>
<dbReference type="PANTHER" id="PTHR30100:SF1">
    <property type="entry name" value="PHOSPHATE ACYLTRANSFERASE"/>
    <property type="match status" value="1"/>
</dbReference>
<keyword evidence="3 10" id="KW-0444">Lipid biosynthesis</keyword>
<evidence type="ECO:0000256" key="4">
    <source>
        <dbReference type="ARBA" id="ARBA00022679"/>
    </source>
</evidence>
<dbReference type="GO" id="GO:0043811">
    <property type="term" value="F:phosphate:acyl-[acyl carrier protein] acyltransferase activity"/>
    <property type="evidence" value="ECO:0007669"/>
    <property type="project" value="UniProtKB-UniRule"/>
</dbReference>
<dbReference type="UniPathway" id="UPA00085"/>
<dbReference type="RefSeq" id="WP_084154441.1">
    <property type="nucleotide sequence ID" value="NZ_JMSZ01000021.1"/>
</dbReference>
<dbReference type="SUPFAM" id="SSF53659">
    <property type="entry name" value="Isocitrate/Isopropylmalate dehydrogenase-like"/>
    <property type="match status" value="1"/>
</dbReference>
<dbReference type="Gene3D" id="3.40.718.10">
    <property type="entry name" value="Isopropylmalate Dehydrogenase"/>
    <property type="match status" value="1"/>
</dbReference>
<comment type="function">
    <text evidence="10">Catalyzes the reversible formation of acyl-phosphate (acyl-PO(4)) from acyl-[acyl-carrier-protein] (acyl-ACP). This enzyme utilizes acyl-ACP as fatty acyl donor, but not acyl-CoA.</text>
</comment>
<dbReference type="EC" id="2.3.1.274" evidence="8 10"/>
<evidence type="ECO:0000256" key="7">
    <source>
        <dbReference type="ARBA" id="ARBA00023264"/>
    </source>
</evidence>
<dbReference type="PIRSF" id="PIRSF002465">
    <property type="entry name" value="Phsphlp_syn_PlsX"/>
    <property type="match status" value="1"/>
</dbReference>
<evidence type="ECO:0000256" key="5">
    <source>
        <dbReference type="ARBA" id="ARBA00023098"/>
    </source>
</evidence>
<dbReference type="GO" id="GO:0005737">
    <property type="term" value="C:cytoplasm"/>
    <property type="evidence" value="ECO:0007669"/>
    <property type="project" value="UniProtKB-SubCell"/>
</dbReference>
<dbReference type="OrthoDB" id="9806408at2"/>
<comment type="caution">
    <text evidence="11">The sequence shown here is derived from an EMBL/GenBank/DDBJ whole genome shotgun (WGS) entry which is preliminary data.</text>
</comment>
<organism evidence="11 12">
    <name type="scientific">Nitrincola lacisaponensis</name>
    <dbReference type="NCBI Taxonomy" id="267850"/>
    <lineage>
        <taxon>Bacteria</taxon>
        <taxon>Pseudomonadati</taxon>
        <taxon>Pseudomonadota</taxon>
        <taxon>Gammaproteobacteria</taxon>
        <taxon>Oceanospirillales</taxon>
        <taxon>Oceanospirillaceae</taxon>
        <taxon>Nitrincola</taxon>
    </lineage>
</organism>
<protein>
    <recommendedName>
        <fullName evidence="8 10">Phosphate acyltransferase</fullName>
        <ecNumber evidence="8 10">2.3.1.274</ecNumber>
    </recommendedName>
    <alternativeName>
        <fullName evidence="10">Acyl-ACP phosphotransacylase</fullName>
    </alternativeName>
    <alternativeName>
        <fullName evidence="10">Acyl-[acyl-carrier-protein]--phosphate acyltransferase</fullName>
    </alternativeName>
    <alternativeName>
        <fullName evidence="10">Phosphate-acyl-ACP acyltransferase</fullName>
    </alternativeName>
</protein>
<dbReference type="InterPro" id="IPR012281">
    <property type="entry name" value="Phospholipid_synth_PlsX-like"/>
</dbReference>
<evidence type="ECO:0000256" key="10">
    <source>
        <dbReference type="HAMAP-Rule" id="MF_00019"/>
    </source>
</evidence>
<evidence type="ECO:0000256" key="6">
    <source>
        <dbReference type="ARBA" id="ARBA00023209"/>
    </source>
</evidence>
<dbReference type="GO" id="GO:0006633">
    <property type="term" value="P:fatty acid biosynthetic process"/>
    <property type="evidence" value="ECO:0007669"/>
    <property type="project" value="UniProtKB-UniRule"/>
</dbReference>
<comment type="subcellular location">
    <subcellularLocation>
        <location evidence="10">Cytoplasm</location>
    </subcellularLocation>
    <text evidence="10">Associated with the membrane possibly through PlsY.</text>
</comment>
<keyword evidence="4 10" id="KW-0808">Transferase</keyword>
<dbReference type="STRING" id="267850.ADINL_1664"/>
<evidence type="ECO:0000256" key="1">
    <source>
        <dbReference type="ARBA" id="ARBA00001232"/>
    </source>
</evidence>
<dbReference type="NCBIfam" id="TIGR00182">
    <property type="entry name" value="plsX"/>
    <property type="match status" value="1"/>
</dbReference>
<dbReference type="Proteomes" id="UP000027318">
    <property type="component" value="Unassembled WGS sequence"/>
</dbReference>
<evidence type="ECO:0000256" key="9">
    <source>
        <dbReference type="ARBA" id="ARBA00046608"/>
    </source>
</evidence>
<dbReference type="AlphaFoldDB" id="A0A063Y6I4"/>
<evidence type="ECO:0000256" key="3">
    <source>
        <dbReference type="ARBA" id="ARBA00022516"/>
    </source>
</evidence>
<name>A0A063Y6I4_9GAMM</name>
<dbReference type="Pfam" id="PF02504">
    <property type="entry name" value="FA_synthesis"/>
    <property type="match status" value="1"/>
</dbReference>
<dbReference type="PATRIC" id="fig|267850.7.peg.1642"/>
<keyword evidence="6 10" id="KW-0594">Phospholipid biosynthesis</keyword>
<keyword evidence="2 10" id="KW-0963">Cytoplasm</keyword>
<keyword evidence="5 10" id="KW-0443">Lipid metabolism</keyword>
<evidence type="ECO:0000313" key="11">
    <source>
        <dbReference type="EMBL" id="KDE40027.1"/>
    </source>
</evidence>
<keyword evidence="11" id="KW-0012">Acyltransferase</keyword>
<keyword evidence="7 10" id="KW-1208">Phospholipid metabolism</keyword>
<evidence type="ECO:0000256" key="8">
    <source>
        <dbReference type="ARBA" id="ARBA00024069"/>
    </source>
</evidence>
<sequence>MSEYLSIAVDAMGGDFGPRITVPACINLLKHHSFLQLQLAGDLAELESLLAHVPQSLRQRIHVHHTLSVVSMHDKPSHALRHRRDSSMFKAVELVQQGVAAACVSAGNTGALMALGCSLLGTLPGIDRPAIISAIPTQKGHCFLLDLGANVNCTAEQLLQFALMGSAMVSAVEDNPSPRIGLLNIGIEEIKGNDLVRQAARLIQAHSGLNYIGYVEGGEVFSDRADVIVCDGFTGNIALKSNEGLARLIAEKLRKSFTRNLYRRLLGLLAQPVLKELQQQIDPGRRNGASLLGLQGVVVKSHGGAGQSHFEAALNQAVTDACLNIPARITAQLQQQLSGSGD</sequence>
<dbReference type="InterPro" id="IPR003664">
    <property type="entry name" value="FA_synthesis"/>
</dbReference>
<dbReference type="PANTHER" id="PTHR30100">
    <property type="entry name" value="FATTY ACID/PHOSPHOLIPID SYNTHESIS PROTEIN PLSX"/>
    <property type="match status" value="1"/>
</dbReference>
<dbReference type="EMBL" id="JMSZ01000021">
    <property type="protein sequence ID" value="KDE40027.1"/>
    <property type="molecule type" value="Genomic_DNA"/>
</dbReference>
<comment type="similarity">
    <text evidence="10">Belongs to the PlsX family.</text>
</comment>
<reference evidence="11 12" key="1">
    <citation type="journal article" date="2005" name="Int. J. Syst. Evol. Microbiol.">
        <title>Nitrincola lacisaponensis gen. nov., sp. nov., a novel alkaliphilic bacterium isolated from an alkaline, saline lake.</title>
        <authorList>
            <person name="Dimitriu P.A."/>
            <person name="Shukla S.K."/>
            <person name="Conradt J."/>
            <person name="Marquez M.C."/>
            <person name="Ventosa A."/>
            <person name="Maglia A."/>
            <person name="Peyton B.M."/>
            <person name="Pinkart H.C."/>
            <person name="Mormile M.R."/>
        </authorList>
    </citation>
    <scope>NUCLEOTIDE SEQUENCE [LARGE SCALE GENOMIC DNA]</scope>
    <source>
        <strain evidence="11 12">4CA</strain>
    </source>
</reference>
<comment type="catalytic activity">
    <reaction evidence="1 10">
        <text>a fatty acyl-[ACP] + phosphate = an acyl phosphate + holo-[ACP]</text>
        <dbReference type="Rhea" id="RHEA:42292"/>
        <dbReference type="Rhea" id="RHEA-COMP:9685"/>
        <dbReference type="Rhea" id="RHEA-COMP:14125"/>
        <dbReference type="ChEBI" id="CHEBI:43474"/>
        <dbReference type="ChEBI" id="CHEBI:59918"/>
        <dbReference type="ChEBI" id="CHEBI:64479"/>
        <dbReference type="ChEBI" id="CHEBI:138651"/>
        <dbReference type="EC" id="2.3.1.274"/>
    </reaction>
</comment>
<dbReference type="GO" id="GO:0008654">
    <property type="term" value="P:phospholipid biosynthetic process"/>
    <property type="evidence" value="ECO:0007669"/>
    <property type="project" value="UniProtKB-KW"/>
</dbReference>